<feature type="signal peptide" evidence="2">
    <location>
        <begin position="1"/>
        <end position="28"/>
    </location>
</feature>
<evidence type="ECO:0000313" key="4">
    <source>
        <dbReference type="Proteomes" id="UP001272242"/>
    </source>
</evidence>
<dbReference type="RefSeq" id="WP_320686248.1">
    <property type="nucleotide sequence ID" value="NZ_JAXBLV010000110.1"/>
</dbReference>
<dbReference type="EMBL" id="JAXBLV010000110">
    <property type="protein sequence ID" value="MDY3559498.1"/>
    <property type="molecule type" value="Genomic_DNA"/>
</dbReference>
<organism evidence="3 4">
    <name type="scientific">Gemmata algarum</name>
    <dbReference type="NCBI Taxonomy" id="2975278"/>
    <lineage>
        <taxon>Bacteria</taxon>
        <taxon>Pseudomonadati</taxon>
        <taxon>Planctomycetota</taxon>
        <taxon>Planctomycetia</taxon>
        <taxon>Gemmatales</taxon>
        <taxon>Gemmataceae</taxon>
        <taxon>Gemmata</taxon>
    </lineage>
</organism>
<protein>
    <submittedName>
        <fullName evidence="3">Uncharacterized protein</fullName>
    </submittedName>
</protein>
<feature type="chain" id="PRO_5046826324" evidence="2">
    <location>
        <begin position="29"/>
        <end position="118"/>
    </location>
</feature>
<reference evidence="4" key="1">
    <citation type="journal article" date="2023" name="Mar. Drugs">
        <title>Gemmata algarum, a Novel Planctomycete Isolated from an Algal Mat, Displays Antimicrobial Activity.</title>
        <authorList>
            <person name="Kumar G."/>
            <person name="Kallscheuer N."/>
            <person name="Kashif M."/>
            <person name="Ahamad S."/>
            <person name="Jagadeeshwari U."/>
            <person name="Pannikurungottu S."/>
            <person name="Haufschild T."/>
            <person name="Kabuu M."/>
            <person name="Sasikala C."/>
            <person name="Jogler C."/>
            <person name="Ramana C."/>
        </authorList>
    </citation>
    <scope>NUCLEOTIDE SEQUENCE [LARGE SCALE GENOMIC DNA]</scope>
    <source>
        <strain evidence="4">JC673</strain>
    </source>
</reference>
<evidence type="ECO:0000256" key="1">
    <source>
        <dbReference type="SAM" id="MobiDB-lite"/>
    </source>
</evidence>
<dbReference type="Proteomes" id="UP001272242">
    <property type="component" value="Unassembled WGS sequence"/>
</dbReference>
<accession>A0ABU5F0A6</accession>
<keyword evidence="2" id="KW-0732">Signal</keyword>
<name>A0ABU5F0A6_9BACT</name>
<evidence type="ECO:0000313" key="3">
    <source>
        <dbReference type="EMBL" id="MDY3559498.1"/>
    </source>
</evidence>
<evidence type="ECO:0000256" key="2">
    <source>
        <dbReference type="SAM" id="SignalP"/>
    </source>
</evidence>
<feature type="region of interest" description="Disordered" evidence="1">
    <location>
        <begin position="35"/>
        <end position="69"/>
    </location>
</feature>
<gene>
    <name evidence="3" type="ORF">R5W23_000491</name>
</gene>
<comment type="caution">
    <text evidence="3">The sequence shown here is derived from an EMBL/GenBank/DDBJ whole genome shotgun (WGS) entry which is preliminary data.</text>
</comment>
<keyword evidence="4" id="KW-1185">Reference proteome</keyword>
<sequence>MRRLGATLRFLAVAVCLVPFTSSQQARAVLLPILPAPTAPHAPTNEEEEQREERGEREESAAKARHTFPYRNAEPIRELVATLPPAHAMHHSHVAKPRTTPPSAADPFRNGLGAPYRC</sequence>
<feature type="compositionally biased region" description="Basic and acidic residues" evidence="1">
    <location>
        <begin position="51"/>
        <end position="62"/>
    </location>
</feature>
<feature type="region of interest" description="Disordered" evidence="1">
    <location>
        <begin position="87"/>
        <end position="118"/>
    </location>
</feature>
<proteinExistence type="predicted"/>